<keyword evidence="6" id="KW-0325">Glycoprotein</keyword>
<dbReference type="Gene3D" id="3.30.70.3310">
    <property type="match status" value="1"/>
</dbReference>
<dbReference type="Pfam" id="PF07684">
    <property type="entry name" value="NODP"/>
    <property type="match status" value="1"/>
</dbReference>
<keyword evidence="9" id="KW-1185">Reference proteome</keyword>
<proteinExistence type="predicted"/>
<keyword evidence="2" id="KW-0677">Repeat</keyword>
<comment type="subcellular location">
    <subcellularLocation>
        <location evidence="7">Endomembrane system</location>
        <topology evidence="7">Single-pass type I membrane protein</topology>
    </subcellularLocation>
</comment>
<evidence type="ECO:0000313" key="10">
    <source>
        <dbReference type="WBParaSite" id="HPBE_0000310901-mRNA-1"/>
    </source>
</evidence>
<dbReference type="GO" id="GO:0030154">
    <property type="term" value="P:cell differentiation"/>
    <property type="evidence" value="ECO:0007669"/>
    <property type="project" value="InterPro"/>
</dbReference>
<keyword evidence="5" id="KW-1015">Disulfide bond</keyword>
<evidence type="ECO:0000259" key="8">
    <source>
        <dbReference type="PROSITE" id="PS50258"/>
    </source>
</evidence>
<dbReference type="GO" id="GO:0016020">
    <property type="term" value="C:membrane"/>
    <property type="evidence" value="ECO:0007669"/>
    <property type="project" value="InterPro"/>
</dbReference>
<dbReference type="GO" id="GO:0007219">
    <property type="term" value="P:Notch signaling pathway"/>
    <property type="evidence" value="ECO:0007669"/>
    <property type="project" value="InterPro"/>
</dbReference>
<evidence type="ECO:0000256" key="7">
    <source>
        <dbReference type="ARBA" id="ARBA00046288"/>
    </source>
</evidence>
<dbReference type="Pfam" id="PF00066">
    <property type="entry name" value="Notch"/>
    <property type="match status" value="1"/>
</dbReference>
<dbReference type="PROSITE" id="PS50258">
    <property type="entry name" value="LNR"/>
    <property type="match status" value="1"/>
</dbReference>
<dbReference type="GO" id="GO:0012505">
    <property type="term" value="C:endomembrane system"/>
    <property type="evidence" value="ECO:0007669"/>
    <property type="project" value="UniProtKB-SubCell"/>
</dbReference>
<evidence type="ECO:0000256" key="2">
    <source>
        <dbReference type="ARBA" id="ARBA00022737"/>
    </source>
</evidence>
<dbReference type="InterPro" id="IPR011656">
    <property type="entry name" value="Notch_NODP_dom"/>
</dbReference>
<dbReference type="InterPro" id="IPR000800">
    <property type="entry name" value="Notch_dom"/>
</dbReference>
<dbReference type="InterPro" id="IPR035993">
    <property type="entry name" value="Notch-like_dom_sf"/>
</dbReference>
<evidence type="ECO:0000256" key="3">
    <source>
        <dbReference type="ARBA" id="ARBA00022989"/>
    </source>
</evidence>
<accession>A0A183FAB7</accession>
<organism evidence="9 10">
    <name type="scientific">Heligmosomoides polygyrus</name>
    <name type="common">Parasitic roundworm</name>
    <dbReference type="NCBI Taxonomy" id="6339"/>
    <lineage>
        <taxon>Eukaryota</taxon>
        <taxon>Metazoa</taxon>
        <taxon>Ecdysozoa</taxon>
        <taxon>Nematoda</taxon>
        <taxon>Chromadorea</taxon>
        <taxon>Rhabditida</taxon>
        <taxon>Rhabditina</taxon>
        <taxon>Rhabditomorpha</taxon>
        <taxon>Strongyloidea</taxon>
        <taxon>Heligmosomidae</taxon>
        <taxon>Heligmosomoides</taxon>
    </lineage>
</organism>
<evidence type="ECO:0000313" key="9">
    <source>
        <dbReference type="Proteomes" id="UP000050761"/>
    </source>
</evidence>
<reference evidence="10" key="1">
    <citation type="submission" date="2019-09" db="UniProtKB">
        <authorList>
            <consortium name="WormBaseParasite"/>
        </authorList>
    </citation>
    <scope>IDENTIFICATION</scope>
</reference>
<dbReference type="SMART" id="SM00004">
    <property type="entry name" value="NL"/>
    <property type="match status" value="1"/>
</dbReference>
<dbReference type="SUPFAM" id="SSF90193">
    <property type="entry name" value="Notch domain"/>
    <property type="match status" value="1"/>
</dbReference>
<evidence type="ECO:0000256" key="5">
    <source>
        <dbReference type="ARBA" id="ARBA00023157"/>
    </source>
</evidence>
<keyword evidence="4" id="KW-0472">Membrane</keyword>
<keyword evidence="3" id="KW-1133">Transmembrane helix</keyword>
<dbReference type="WBParaSite" id="HPBE_0000310901-mRNA-1">
    <property type="protein sequence ID" value="HPBE_0000310901-mRNA-1"/>
    <property type="gene ID" value="HPBE_0000310901"/>
</dbReference>
<dbReference type="Proteomes" id="UP000050761">
    <property type="component" value="Unassembled WGS sequence"/>
</dbReference>
<feature type="domain" description="LNR" evidence="8">
    <location>
        <begin position="14"/>
        <end position="56"/>
    </location>
</feature>
<evidence type="ECO:0000256" key="1">
    <source>
        <dbReference type="ARBA" id="ARBA00022692"/>
    </source>
</evidence>
<sequence>LFDGFDCTPARRRCPPDIANYCRLHSHDGVCDDQCNTVECGFDGGDCARKPSDVLPGDISIVVLTTPEHFAMNVGLFLLTLSQKLRASDLSVRFEREIRVKRSAFNVGVLVWIEVDVTDCYGDCFSDIDIVANYLGAASAKKVSTCLQRF</sequence>
<protein>
    <submittedName>
        <fullName evidence="10">LNR domain-containing protein</fullName>
    </submittedName>
</protein>
<name>A0A183FAB7_HELPZ</name>
<dbReference type="InterPro" id="IPR010660">
    <property type="entry name" value="Notch_NOD_dom"/>
</dbReference>
<dbReference type="AlphaFoldDB" id="A0A183FAB7"/>
<keyword evidence="1" id="KW-0812">Transmembrane</keyword>
<evidence type="ECO:0000256" key="4">
    <source>
        <dbReference type="ARBA" id="ARBA00023136"/>
    </source>
</evidence>
<dbReference type="Pfam" id="PF06816">
    <property type="entry name" value="NOD"/>
    <property type="match status" value="1"/>
</dbReference>
<dbReference type="Gene3D" id="3.30.300.320">
    <property type="match status" value="1"/>
</dbReference>
<evidence type="ECO:0000256" key="6">
    <source>
        <dbReference type="ARBA" id="ARBA00023180"/>
    </source>
</evidence>